<accession>A0A9P9W7K7</accession>
<organism evidence="1 2">
    <name type="scientific">Neoarthrinium moseri</name>
    <dbReference type="NCBI Taxonomy" id="1658444"/>
    <lineage>
        <taxon>Eukaryota</taxon>
        <taxon>Fungi</taxon>
        <taxon>Dikarya</taxon>
        <taxon>Ascomycota</taxon>
        <taxon>Pezizomycotina</taxon>
        <taxon>Sordariomycetes</taxon>
        <taxon>Xylariomycetidae</taxon>
        <taxon>Amphisphaeriales</taxon>
        <taxon>Apiosporaceae</taxon>
        <taxon>Neoarthrinium</taxon>
    </lineage>
</organism>
<proteinExistence type="predicted"/>
<dbReference type="EMBL" id="JAFIMR010000112">
    <property type="protein sequence ID" value="KAI1847127.1"/>
    <property type="molecule type" value="Genomic_DNA"/>
</dbReference>
<keyword evidence="2" id="KW-1185">Reference proteome</keyword>
<protein>
    <submittedName>
        <fullName evidence="1">Uncharacterized protein</fullName>
    </submittedName>
</protein>
<gene>
    <name evidence="1" type="ORF">JX265_014005</name>
</gene>
<dbReference type="Gene3D" id="3.40.50.300">
    <property type="entry name" value="P-loop containing nucleotide triphosphate hydrolases"/>
    <property type="match status" value="1"/>
</dbReference>
<reference evidence="1" key="1">
    <citation type="submission" date="2021-03" db="EMBL/GenBank/DDBJ databases">
        <title>Revisited historic fungal species revealed as producer of novel bioactive compounds through whole genome sequencing and comparative genomics.</title>
        <authorList>
            <person name="Vignolle G.A."/>
            <person name="Hochenegger N."/>
            <person name="Mach R.L."/>
            <person name="Mach-Aigner A.R."/>
            <person name="Javad Rahimi M."/>
            <person name="Salim K.A."/>
            <person name="Chan C.M."/>
            <person name="Lim L.B.L."/>
            <person name="Cai F."/>
            <person name="Druzhinina I.S."/>
            <person name="U'Ren J.M."/>
            <person name="Derntl C."/>
        </authorList>
    </citation>
    <scope>NUCLEOTIDE SEQUENCE</scope>
    <source>
        <strain evidence="1">TUCIM 5799</strain>
    </source>
</reference>
<evidence type="ECO:0000313" key="2">
    <source>
        <dbReference type="Proteomes" id="UP000829685"/>
    </source>
</evidence>
<sequence>MYEKDHAFDEFRGLESKITSVEGKQVLKMFQGQEATNRRKTTPKLLFITSDQDQSELCASLCDEFAFELRSLREILRRTADGAGGRWSGYVKKTLEKKVDIPVQLAFELVEETFHEESGRPWALVDGFPEALRHYRKQVRRYSLLNDSLLTLQQPRKPYYFIHIEQGAATASNQSRWQREIKDTEDRSIASDADRFRSVGISGASQQKIYDDVRGAIKEFLSQSA</sequence>
<evidence type="ECO:0000313" key="1">
    <source>
        <dbReference type="EMBL" id="KAI1847127.1"/>
    </source>
</evidence>
<dbReference type="Proteomes" id="UP000829685">
    <property type="component" value="Unassembled WGS sequence"/>
</dbReference>
<comment type="caution">
    <text evidence="1">The sequence shown here is derived from an EMBL/GenBank/DDBJ whole genome shotgun (WGS) entry which is preliminary data.</text>
</comment>
<dbReference type="AlphaFoldDB" id="A0A9P9W7K7"/>
<dbReference type="InterPro" id="IPR027417">
    <property type="entry name" value="P-loop_NTPase"/>
</dbReference>
<name>A0A9P9W7K7_9PEZI</name>